<dbReference type="SUPFAM" id="SSF55874">
    <property type="entry name" value="ATPase domain of HSP90 chaperone/DNA topoisomerase II/histidine kinase"/>
    <property type="match status" value="1"/>
</dbReference>
<proteinExistence type="predicted"/>
<dbReference type="Pfam" id="PF02518">
    <property type="entry name" value="HATPase_c"/>
    <property type="match status" value="1"/>
</dbReference>
<dbReference type="EC" id="2.7.13.3" evidence="2"/>
<dbReference type="Gene3D" id="3.30.565.10">
    <property type="entry name" value="Histidine kinase-like ATPase, C-terminal domain"/>
    <property type="match status" value="1"/>
</dbReference>
<evidence type="ECO:0000256" key="1">
    <source>
        <dbReference type="ARBA" id="ARBA00000085"/>
    </source>
</evidence>
<keyword evidence="4" id="KW-0547">Nucleotide-binding</keyword>
<evidence type="ECO:0000256" key="4">
    <source>
        <dbReference type="ARBA" id="ARBA00022741"/>
    </source>
</evidence>
<evidence type="ECO:0000256" key="2">
    <source>
        <dbReference type="ARBA" id="ARBA00012438"/>
    </source>
</evidence>
<feature type="domain" description="Histidine kinase" evidence="7">
    <location>
        <begin position="1"/>
        <end position="158"/>
    </location>
</feature>
<keyword evidence="6" id="KW-0067">ATP-binding</keyword>
<dbReference type="PROSITE" id="PS50109">
    <property type="entry name" value="HIS_KIN"/>
    <property type="match status" value="1"/>
</dbReference>
<dbReference type="Proteomes" id="UP000649573">
    <property type="component" value="Unassembled WGS sequence"/>
</dbReference>
<dbReference type="PANTHER" id="PTHR44936">
    <property type="entry name" value="SENSOR PROTEIN CREC"/>
    <property type="match status" value="1"/>
</dbReference>
<evidence type="ECO:0000313" key="8">
    <source>
        <dbReference type="EMBL" id="GGU15700.1"/>
    </source>
</evidence>
<dbReference type="InterPro" id="IPR050980">
    <property type="entry name" value="2C_sensor_his_kinase"/>
</dbReference>
<accession>A0ABQ2UA29</accession>
<keyword evidence="5" id="KW-0418">Kinase</keyword>
<dbReference type="InterPro" id="IPR005467">
    <property type="entry name" value="His_kinase_dom"/>
</dbReference>
<protein>
    <recommendedName>
        <fullName evidence="2">histidine kinase</fullName>
        <ecNumber evidence="2">2.7.13.3</ecNumber>
    </recommendedName>
</protein>
<sequence>MHHRLSLIADETDRLLELVQHAAGDAAEPRPVAVRTLLDALAEVAQHTSGTTVTVRPGAPVWLVTDELSLWRILTNLVGNAVRAAGQDGLVELAAEPGPPVAITVADNGPGFGSGPHGWAGQGLRVVSEAADAGGAVLHFGRRSPHGTDVRLEFTSASPNAPGAVDGHTRHR</sequence>
<gene>
    <name evidence="8" type="ORF">GCM10010178_04080</name>
</gene>
<keyword evidence="3" id="KW-0808">Transferase</keyword>
<name>A0ABQ2UA29_9PSEU</name>
<evidence type="ECO:0000256" key="6">
    <source>
        <dbReference type="ARBA" id="ARBA00022840"/>
    </source>
</evidence>
<organism evidence="8 9">
    <name type="scientific">Lentzea flava</name>
    <dbReference type="NCBI Taxonomy" id="103732"/>
    <lineage>
        <taxon>Bacteria</taxon>
        <taxon>Bacillati</taxon>
        <taxon>Actinomycetota</taxon>
        <taxon>Actinomycetes</taxon>
        <taxon>Pseudonocardiales</taxon>
        <taxon>Pseudonocardiaceae</taxon>
        <taxon>Lentzea</taxon>
    </lineage>
</organism>
<dbReference type="InterPro" id="IPR036890">
    <property type="entry name" value="HATPase_C_sf"/>
</dbReference>
<dbReference type="EMBL" id="BMRE01000001">
    <property type="protein sequence ID" value="GGU15700.1"/>
    <property type="molecule type" value="Genomic_DNA"/>
</dbReference>
<comment type="catalytic activity">
    <reaction evidence="1">
        <text>ATP + protein L-histidine = ADP + protein N-phospho-L-histidine.</text>
        <dbReference type="EC" id="2.7.13.3"/>
    </reaction>
</comment>
<keyword evidence="9" id="KW-1185">Reference proteome</keyword>
<reference evidence="9" key="1">
    <citation type="journal article" date="2019" name="Int. J. Syst. Evol. Microbiol.">
        <title>The Global Catalogue of Microorganisms (GCM) 10K type strain sequencing project: providing services to taxonomists for standard genome sequencing and annotation.</title>
        <authorList>
            <consortium name="The Broad Institute Genomics Platform"/>
            <consortium name="The Broad Institute Genome Sequencing Center for Infectious Disease"/>
            <person name="Wu L."/>
            <person name="Ma J."/>
        </authorList>
    </citation>
    <scope>NUCLEOTIDE SEQUENCE [LARGE SCALE GENOMIC DNA]</scope>
    <source>
        <strain evidence="9">JCM 3296</strain>
    </source>
</reference>
<dbReference type="SMART" id="SM00387">
    <property type="entry name" value="HATPase_c"/>
    <property type="match status" value="1"/>
</dbReference>
<evidence type="ECO:0000259" key="7">
    <source>
        <dbReference type="PROSITE" id="PS50109"/>
    </source>
</evidence>
<evidence type="ECO:0000256" key="5">
    <source>
        <dbReference type="ARBA" id="ARBA00022777"/>
    </source>
</evidence>
<evidence type="ECO:0000313" key="9">
    <source>
        <dbReference type="Proteomes" id="UP000649573"/>
    </source>
</evidence>
<evidence type="ECO:0000256" key="3">
    <source>
        <dbReference type="ARBA" id="ARBA00022679"/>
    </source>
</evidence>
<comment type="caution">
    <text evidence="8">The sequence shown here is derived from an EMBL/GenBank/DDBJ whole genome shotgun (WGS) entry which is preliminary data.</text>
</comment>
<dbReference type="PANTHER" id="PTHR44936:SF10">
    <property type="entry name" value="SENSOR PROTEIN RSTB"/>
    <property type="match status" value="1"/>
</dbReference>
<dbReference type="InterPro" id="IPR003594">
    <property type="entry name" value="HATPase_dom"/>
</dbReference>